<feature type="compositionally biased region" description="Basic and acidic residues" evidence="1">
    <location>
        <begin position="17"/>
        <end position="28"/>
    </location>
</feature>
<dbReference type="EMBL" id="CP022685">
    <property type="protein sequence ID" value="ATL32886.1"/>
    <property type="molecule type" value="Genomic_DNA"/>
</dbReference>
<dbReference type="KEGG" id="sfk:KY5_7868"/>
<feature type="region of interest" description="Disordered" evidence="1">
    <location>
        <begin position="178"/>
        <end position="224"/>
    </location>
</feature>
<sequence length="344" mass="36564">MAPDDELALLRGANPVPRDDSRFHDRPDGALPGHAERQLNQLLHSARTPHGRTARPRPVRQVRRLVWGIEMAGAAAAVALALVLAGPTSTPAVAAPHPLSLREGSTPMPLERLADRAADAAAAKDAPRLRRGTHVQTWNLALESRPGAARPITLPEERVTRWKADGSHTELVVASDPRHPGESVIADGDGGLRSVSDGKVLTDRTYPPSRGSAPPQSRPPHTPGALRAYLAELGHPGGTPLTGTGELLDAVTAFLGHWTPGARESAALTRILADAEGLRPAGAITDRLGRSGQVYVHEANGLRRMLILDPATGAVLGLEDTYTKDDPTYGVRAGDVMSYSAWRR</sequence>
<name>A0A291QN00_9ACTN</name>
<evidence type="ECO:0000256" key="1">
    <source>
        <dbReference type="SAM" id="MobiDB-lite"/>
    </source>
</evidence>
<dbReference type="NCBIfam" id="NF038083">
    <property type="entry name" value="CU044_5270_fam"/>
    <property type="match status" value="1"/>
</dbReference>
<keyword evidence="3" id="KW-1185">Reference proteome</keyword>
<dbReference type="RefSeq" id="WP_098246744.1">
    <property type="nucleotide sequence ID" value="NZ_CP022685.1"/>
</dbReference>
<evidence type="ECO:0000313" key="3">
    <source>
        <dbReference type="Proteomes" id="UP000221011"/>
    </source>
</evidence>
<proteinExistence type="predicted"/>
<dbReference type="Proteomes" id="UP000221011">
    <property type="component" value="Chromosome"/>
</dbReference>
<dbReference type="AlphaFoldDB" id="A0A291QN00"/>
<evidence type="ECO:0008006" key="4">
    <source>
        <dbReference type="Google" id="ProtNLM"/>
    </source>
</evidence>
<reference evidence="2 3" key="1">
    <citation type="submission" date="2017-08" db="EMBL/GenBank/DDBJ databases">
        <title>Complete Genome Sequence of Streptomyces formicae KY5, the formicamycin producer.</title>
        <authorList>
            <person name="Holmes N.A."/>
            <person name="Devine R."/>
            <person name="Qin Z."/>
            <person name="Seipke R.F."/>
            <person name="Wilkinson B."/>
            <person name="Hutchings M.I."/>
        </authorList>
    </citation>
    <scope>NUCLEOTIDE SEQUENCE [LARGE SCALE GENOMIC DNA]</scope>
    <source>
        <strain evidence="2 3">KY5</strain>
    </source>
</reference>
<accession>A0A291QN00</accession>
<gene>
    <name evidence="2" type="ORF">KY5_7868</name>
</gene>
<evidence type="ECO:0000313" key="2">
    <source>
        <dbReference type="EMBL" id="ATL32886.1"/>
    </source>
</evidence>
<feature type="region of interest" description="Disordered" evidence="1">
    <location>
        <begin position="1"/>
        <end position="33"/>
    </location>
</feature>
<dbReference type="InterPro" id="IPR047789">
    <property type="entry name" value="CU044_5270-like"/>
</dbReference>
<organism evidence="2 3">
    <name type="scientific">Streptomyces formicae</name>
    <dbReference type="NCBI Taxonomy" id="1616117"/>
    <lineage>
        <taxon>Bacteria</taxon>
        <taxon>Bacillati</taxon>
        <taxon>Actinomycetota</taxon>
        <taxon>Actinomycetes</taxon>
        <taxon>Kitasatosporales</taxon>
        <taxon>Streptomycetaceae</taxon>
        <taxon>Streptomyces</taxon>
    </lineage>
</organism>
<protein>
    <recommendedName>
        <fullName evidence="4">2-oxoglutarate dehydrogenase</fullName>
    </recommendedName>
</protein>